<protein>
    <submittedName>
        <fullName evidence="3">Putative two-component response regulator</fullName>
    </submittedName>
</protein>
<dbReference type="InterPro" id="IPR052893">
    <property type="entry name" value="TCS_response_regulator"/>
</dbReference>
<dbReference type="Pfam" id="PF00072">
    <property type="entry name" value="Response_reg"/>
    <property type="match status" value="1"/>
</dbReference>
<feature type="modified residue" description="4-aspartylphosphate" evidence="1">
    <location>
        <position position="59"/>
    </location>
</feature>
<dbReference type="OrthoDB" id="7631574at2"/>
<evidence type="ECO:0000313" key="4">
    <source>
        <dbReference type="Proteomes" id="UP000033121"/>
    </source>
</evidence>
<reference evidence="3 4" key="1">
    <citation type="submission" date="2015-04" db="EMBL/GenBank/DDBJ databases">
        <title>Whole genome shotgun sequence of Flavihumibacter petaseus NBRC 106054.</title>
        <authorList>
            <person name="Miyazawa S."/>
            <person name="Hosoyama A."/>
            <person name="Hashimoto M."/>
            <person name="Noguchi M."/>
            <person name="Tsuchikane K."/>
            <person name="Ohji S."/>
            <person name="Yamazoe A."/>
            <person name="Ichikawa N."/>
            <person name="Kimura A."/>
            <person name="Fujita N."/>
        </authorList>
    </citation>
    <scope>NUCLEOTIDE SEQUENCE [LARGE SCALE GENOMIC DNA]</scope>
    <source>
        <strain evidence="3 4">NBRC 106054</strain>
    </source>
</reference>
<accession>A0A0E9N849</accession>
<dbReference type="RefSeq" id="WP_046371568.1">
    <property type="nucleotide sequence ID" value="NZ_BBWV01000006.1"/>
</dbReference>
<gene>
    <name evidence="3" type="ORF">FPE01S_06_00460</name>
</gene>
<dbReference type="Gene3D" id="3.40.50.2300">
    <property type="match status" value="1"/>
</dbReference>
<dbReference type="InterPro" id="IPR001789">
    <property type="entry name" value="Sig_transdc_resp-reg_receiver"/>
</dbReference>
<dbReference type="PANTHER" id="PTHR44520:SF2">
    <property type="entry name" value="RESPONSE REGULATOR RCP1"/>
    <property type="match status" value="1"/>
</dbReference>
<dbReference type="EMBL" id="BBWV01000006">
    <property type="protein sequence ID" value="GAO45555.1"/>
    <property type="molecule type" value="Genomic_DNA"/>
</dbReference>
<evidence type="ECO:0000259" key="2">
    <source>
        <dbReference type="PROSITE" id="PS50110"/>
    </source>
</evidence>
<dbReference type="AlphaFoldDB" id="A0A0E9N849"/>
<evidence type="ECO:0000256" key="1">
    <source>
        <dbReference type="PROSITE-ProRule" id="PRU00169"/>
    </source>
</evidence>
<name>A0A0E9N849_9BACT</name>
<sequence>MEKKINIFYTDDDQDDVFFFEEAVKEASRSLNVFTTFDGGSLLYLLDNPPPEPAVIFLDWNMPGINGAETLKRIRMNERTREIPVVIFSTSDDRGNIEHSRELGANLYVTKPNAFNDIVKMIRHCMAVDWNNFRAGEEDFVFKLN</sequence>
<dbReference type="Proteomes" id="UP000033121">
    <property type="component" value="Unassembled WGS sequence"/>
</dbReference>
<keyword evidence="4" id="KW-1185">Reference proteome</keyword>
<dbReference type="SMART" id="SM00448">
    <property type="entry name" value="REC"/>
    <property type="match status" value="1"/>
</dbReference>
<proteinExistence type="predicted"/>
<organism evidence="3 4">
    <name type="scientific">Flavihumibacter petaseus NBRC 106054</name>
    <dbReference type="NCBI Taxonomy" id="1220578"/>
    <lineage>
        <taxon>Bacteria</taxon>
        <taxon>Pseudomonadati</taxon>
        <taxon>Bacteroidota</taxon>
        <taxon>Chitinophagia</taxon>
        <taxon>Chitinophagales</taxon>
        <taxon>Chitinophagaceae</taxon>
        <taxon>Flavihumibacter</taxon>
    </lineage>
</organism>
<dbReference type="PROSITE" id="PS50110">
    <property type="entry name" value="RESPONSE_REGULATORY"/>
    <property type="match status" value="1"/>
</dbReference>
<dbReference type="InterPro" id="IPR011006">
    <property type="entry name" value="CheY-like_superfamily"/>
</dbReference>
<feature type="domain" description="Response regulatory" evidence="2">
    <location>
        <begin position="6"/>
        <end position="126"/>
    </location>
</feature>
<evidence type="ECO:0000313" key="3">
    <source>
        <dbReference type="EMBL" id="GAO45555.1"/>
    </source>
</evidence>
<comment type="caution">
    <text evidence="3">The sequence shown here is derived from an EMBL/GenBank/DDBJ whole genome shotgun (WGS) entry which is preliminary data.</text>
</comment>
<dbReference type="GO" id="GO:0000160">
    <property type="term" value="P:phosphorelay signal transduction system"/>
    <property type="evidence" value="ECO:0007669"/>
    <property type="project" value="InterPro"/>
</dbReference>
<dbReference type="PANTHER" id="PTHR44520">
    <property type="entry name" value="RESPONSE REGULATOR RCP1-RELATED"/>
    <property type="match status" value="1"/>
</dbReference>
<keyword evidence="1" id="KW-0597">Phosphoprotein</keyword>
<dbReference type="SUPFAM" id="SSF52172">
    <property type="entry name" value="CheY-like"/>
    <property type="match status" value="1"/>
</dbReference>
<dbReference type="STRING" id="1220578.FPE01S_06_00460"/>